<proteinExistence type="predicted"/>
<gene>
    <name evidence="2" type="ORF">EJ02DRAFT_137161</name>
</gene>
<evidence type="ECO:0000313" key="2">
    <source>
        <dbReference type="EMBL" id="KAF1947199.1"/>
    </source>
</evidence>
<name>A0A6A5T655_9PLEO</name>
<dbReference type="Proteomes" id="UP000800038">
    <property type="component" value="Unassembled WGS sequence"/>
</dbReference>
<protein>
    <submittedName>
        <fullName evidence="2">Uncharacterized protein</fullName>
    </submittedName>
</protein>
<reference evidence="2" key="1">
    <citation type="journal article" date="2020" name="Stud. Mycol.">
        <title>101 Dothideomycetes genomes: a test case for predicting lifestyles and emergence of pathogens.</title>
        <authorList>
            <person name="Haridas S."/>
            <person name="Albert R."/>
            <person name="Binder M."/>
            <person name="Bloem J."/>
            <person name="Labutti K."/>
            <person name="Salamov A."/>
            <person name="Andreopoulos B."/>
            <person name="Baker S."/>
            <person name="Barry K."/>
            <person name="Bills G."/>
            <person name="Bluhm B."/>
            <person name="Cannon C."/>
            <person name="Castanera R."/>
            <person name="Culley D."/>
            <person name="Daum C."/>
            <person name="Ezra D."/>
            <person name="Gonzalez J."/>
            <person name="Henrissat B."/>
            <person name="Kuo A."/>
            <person name="Liang C."/>
            <person name="Lipzen A."/>
            <person name="Lutzoni F."/>
            <person name="Magnuson J."/>
            <person name="Mondo S."/>
            <person name="Nolan M."/>
            <person name="Ohm R."/>
            <person name="Pangilinan J."/>
            <person name="Park H.-J."/>
            <person name="Ramirez L."/>
            <person name="Alfaro M."/>
            <person name="Sun H."/>
            <person name="Tritt A."/>
            <person name="Yoshinaga Y."/>
            <person name="Zwiers L.-H."/>
            <person name="Turgeon B."/>
            <person name="Goodwin S."/>
            <person name="Spatafora J."/>
            <person name="Crous P."/>
            <person name="Grigoriev I."/>
        </authorList>
    </citation>
    <scope>NUCLEOTIDE SEQUENCE</scope>
    <source>
        <strain evidence="2">CBS 161.51</strain>
    </source>
</reference>
<dbReference type="PANTHER" id="PTHR42354">
    <property type="entry name" value="C2H2-TYPE DOMAIN-CONTAINING PROTEIN"/>
    <property type="match status" value="1"/>
</dbReference>
<keyword evidence="3" id="KW-1185">Reference proteome</keyword>
<dbReference type="EMBL" id="ML975999">
    <property type="protein sequence ID" value="KAF1947199.1"/>
    <property type="molecule type" value="Genomic_DNA"/>
</dbReference>
<dbReference type="OrthoDB" id="3798783at2759"/>
<dbReference type="PANTHER" id="PTHR42354:SF1">
    <property type="entry name" value="C2H2-TYPE DOMAIN-CONTAINING PROTEIN"/>
    <property type="match status" value="1"/>
</dbReference>
<sequence length="203" mass="22230">MSGLEVVGLVAGIVSAFSAMASFLAARNEKKAENARRKREEMEKLQTAIILAPPQIQSEYDYDFARIGSKFAAGDCEYSEIFLAIGRNQLACILIDLQQNMIQILQGLLLSNSSSGRVVDYAYLFNVSERSRLDSISALAQQYQRFIAAASIARTTLGLPSSANIPDYFPGALALQRGKGPVAVNWKCLPRGRTMLSWETSTP</sequence>
<keyword evidence="1" id="KW-1133">Transmembrane helix</keyword>
<dbReference type="AlphaFoldDB" id="A0A6A5T655"/>
<evidence type="ECO:0000256" key="1">
    <source>
        <dbReference type="SAM" id="Phobius"/>
    </source>
</evidence>
<organism evidence="2 3">
    <name type="scientific">Clathrospora elynae</name>
    <dbReference type="NCBI Taxonomy" id="706981"/>
    <lineage>
        <taxon>Eukaryota</taxon>
        <taxon>Fungi</taxon>
        <taxon>Dikarya</taxon>
        <taxon>Ascomycota</taxon>
        <taxon>Pezizomycotina</taxon>
        <taxon>Dothideomycetes</taxon>
        <taxon>Pleosporomycetidae</taxon>
        <taxon>Pleosporales</taxon>
        <taxon>Diademaceae</taxon>
        <taxon>Clathrospora</taxon>
    </lineage>
</organism>
<keyword evidence="1" id="KW-0812">Transmembrane</keyword>
<feature type="transmembrane region" description="Helical" evidence="1">
    <location>
        <begin position="6"/>
        <end position="26"/>
    </location>
</feature>
<evidence type="ECO:0000313" key="3">
    <source>
        <dbReference type="Proteomes" id="UP000800038"/>
    </source>
</evidence>
<accession>A0A6A5T655</accession>
<keyword evidence="1" id="KW-0472">Membrane</keyword>